<proteinExistence type="inferred from homology"/>
<dbReference type="InterPro" id="IPR036388">
    <property type="entry name" value="WH-like_DNA-bd_sf"/>
</dbReference>
<dbReference type="InterPro" id="IPR005119">
    <property type="entry name" value="LysR_subst-bd"/>
</dbReference>
<protein>
    <submittedName>
        <fullName evidence="6">LysR family transcriptional regulator</fullName>
    </submittedName>
</protein>
<reference evidence="6 7" key="1">
    <citation type="submission" date="2019-07" db="EMBL/GenBank/DDBJ databases">
        <title>Whole genome shotgun sequence of Gluconobacter wancherniae NBRC 103581.</title>
        <authorList>
            <person name="Hosoyama A."/>
            <person name="Uohara A."/>
            <person name="Ohji S."/>
            <person name="Ichikawa N."/>
        </authorList>
    </citation>
    <scope>NUCLEOTIDE SEQUENCE [LARGE SCALE GENOMIC DNA]</scope>
    <source>
        <strain evidence="6 7">NBRC 103581</strain>
    </source>
</reference>
<dbReference type="PANTHER" id="PTHR30537:SF31">
    <property type="entry name" value="TRANSCRIPTIONAL REGULATOR, LYSR FAMILY"/>
    <property type="match status" value="1"/>
</dbReference>
<gene>
    <name evidence="6" type="ORF">GWA01_08340</name>
</gene>
<feature type="domain" description="HTH lysR-type" evidence="5">
    <location>
        <begin position="1"/>
        <end position="61"/>
    </location>
</feature>
<evidence type="ECO:0000256" key="4">
    <source>
        <dbReference type="ARBA" id="ARBA00023163"/>
    </source>
</evidence>
<dbReference type="PANTHER" id="PTHR30537">
    <property type="entry name" value="HTH-TYPE TRANSCRIPTIONAL REGULATOR"/>
    <property type="match status" value="1"/>
</dbReference>
<dbReference type="GO" id="GO:0006351">
    <property type="term" value="P:DNA-templated transcription"/>
    <property type="evidence" value="ECO:0007669"/>
    <property type="project" value="TreeGrafter"/>
</dbReference>
<dbReference type="GO" id="GO:0043565">
    <property type="term" value="F:sequence-specific DNA binding"/>
    <property type="evidence" value="ECO:0007669"/>
    <property type="project" value="TreeGrafter"/>
</dbReference>
<name>A0A511AXZ7_9PROT</name>
<dbReference type="Gene3D" id="1.10.10.10">
    <property type="entry name" value="Winged helix-like DNA-binding domain superfamily/Winged helix DNA-binding domain"/>
    <property type="match status" value="1"/>
</dbReference>
<evidence type="ECO:0000256" key="3">
    <source>
        <dbReference type="ARBA" id="ARBA00023125"/>
    </source>
</evidence>
<dbReference type="SUPFAM" id="SSF53850">
    <property type="entry name" value="Periplasmic binding protein-like II"/>
    <property type="match status" value="1"/>
</dbReference>
<dbReference type="RefSeq" id="WP_146794299.1">
    <property type="nucleotide sequence ID" value="NZ_BARC01000004.1"/>
</dbReference>
<dbReference type="Pfam" id="PF00126">
    <property type="entry name" value="HTH_1"/>
    <property type="match status" value="1"/>
</dbReference>
<sequence length="297" mass="33316">MERRDLNDYAYFVAVVAHGGFSAASRALHEPKSKLSRRIAELENRLGTRLIERSSRRFRVTDLGRAFYERCRTMLDEAEAAEAVISAAQAEPAGVVRFSCPTGMVAVISHLMTEFLDRHPKVRLQLLAVDRPVDLIEERIDLALRVRLTLTSDAALTMRTLGRSVRILVAHPRVAANIRSLHDLETTSLLTTSDEITECVWPLMNAHGETHEIRRIPRFGSQDMNMVKDVAIAGLGIAWLPDHFVREPLESGQLVHILPDWTGPEGIVHLVFTTRRGLPSAVRAFIDYLASGFPKRL</sequence>
<dbReference type="Proteomes" id="UP000321230">
    <property type="component" value="Unassembled WGS sequence"/>
</dbReference>
<evidence type="ECO:0000313" key="6">
    <source>
        <dbReference type="EMBL" id="GEK93064.1"/>
    </source>
</evidence>
<keyword evidence="4" id="KW-0804">Transcription</keyword>
<dbReference type="FunFam" id="1.10.10.10:FF:000001">
    <property type="entry name" value="LysR family transcriptional regulator"/>
    <property type="match status" value="1"/>
</dbReference>
<evidence type="ECO:0000259" key="5">
    <source>
        <dbReference type="PROSITE" id="PS50931"/>
    </source>
</evidence>
<organism evidence="6 7">
    <name type="scientific">Gluconobacter wancherniae NBRC 103581</name>
    <dbReference type="NCBI Taxonomy" id="656744"/>
    <lineage>
        <taxon>Bacteria</taxon>
        <taxon>Pseudomonadati</taxon>
        <taxon>Pseudomonadota</taxon>
        <taxon>Alphaproteobacteria</taxon>
        <taxon>Acetobacterales</taxon>
        <taxon>Acetobacteraceae</taxon>
        <taxon>Gluconobacter</taxon>
    </lineage>
</organism>
<evidence type="ECO:0000313" key="7">
    <source>
        <dbReference type="Proteomes" id="UP000321230"/>
    </source>
</evidence>
<dbReference type="SUPFAM" id="SSF46785">
    <property type="entry name" value="Winged helix' DNA-binding domain"/>
    <property type="match status" value="1"/>
</dbReference>
<dbReference type="InterPro" id="IPR036390">
    <property type="entry name" value="WH_DNA-bd_sf"/>
</dbReference>
<dbReference type="InterPro" id="IPR000847">
    <property type="entry name" value="LysR_HTH_N"/>
</dbReference>
<keyword evidence="3" id="KW-0238">DNA-binding</keyword>
<keyword evidence="7" id="KW-1185">Reference proteome</keyword>
<dbReference type="InterPro" id="IPR058163">
    <property type="entry name" value="LysR-type_TF_proteobact-type"/>
</dbReference>
<dbReference type="GO" id="GO:0003700">
    <property type="term" value="F:DNA-binding transcription factor activity"/>
    <property type="evidence" value="ECO:0007669"/>
    <property type="project" value="InterPro"/>
</dbReference>
<evidence type="ECO:0000256" key="1">
    <source>
        <dbReference type="ARBA" id="ARBA00009437"/>
    </source>
</evidence>
<dbReference type="OrthoDB" id="9812435at2"/>
<evidence type="ECO:0000256" key="2">
    <source>
        <dbReference type="ARBA" id="ARBA00023015"/>
    </source>
</evidence>
<keyword evidence="2" id="KW-0805">Transcription regulation</keyword>
<dbReference type="EMBL" id="BJUZ01000001">
    <property type="protein sequence ID" value="GEK93064.1"/>
    <property type="molecule type" value="Genomic_DNA"/>
</dbReference>
<comment type="similarity">
    <text evidence="1">Belongs to the LysR transcriptional regulatory family.</text>
</comment>
<dbReference type="PROSITE" id="PS50931">
    <property type="entry name" value="HTH_LYSR"/>
    <property type="match status" value="1"/>
</dbReference>
<comment type="caution">
    <text evidence="6">The sequence shown here is derived from an EMBL/GenBank/DDBJ whole genome shotgun (WGS) entry which is preliminary data.</text>
</comment>
<accession>A0A511AXZ7</accession>
<dbReference type="Pfam" id="PF03466">
    <property type="entry name" value="LysR_substrate"/>
    <property type="match status" value="1"/>
</dbReference>
<dbReference type="Gene3D" id="3.40.190.290">
    <property type="match status" value="1"/>
</dbReference>
<dbReference type="AlphaFoldDB" id="A0A511AXZ7"/>